<dbReference type="InterPro" id="IPR011047">
    <property type="entry name" value="Quinoprotein_ADH-like_sf"/>
</dbReference>
<dbReference type="EMBL" id="BMOU01000004">
    <property type="protein sequence ID" value="GGN96850.1"/>
    <property type="molecule type" value="Genomic_DNA"/>
</dbReference>
<reference evidence="3" key="2">
    <citation type="submission" date="2020-09" db="EMBL/GenBank/DDBJ databases">
        <authorList>
            <person name="Sun Q."/>
            <person name="Ohkuma M."/>
        </authorList>
    </citation>
    <scope>NUCLEOTIDE SEQUENCE</scope>
    <source>
        <strain evidence="3">JCM 17820</strain>
    </source>
</reference>
<protein>
    <recommendedName>
        <fullName evidence="5">Outer membrane protein assembly factor BamB, contains PQQ-like beta-propeller repeat</fullName>
    </recommendedName>
</protein>
<evidence type="ECO:0000256" key="2">
    <source>
        <dbReference type="SAM" id="MobiDB-lite"/>
    </source>
</evidence>
<dbReference type="AlphaFoldDB" id="A0A830GLL9"/>
<dbReference type="Proteomes" id="UP000605784">
    <property type="component" value="Unassembled WGS sequence"/>
</dbReference>
<gene>
    <name evidence="3" type="ORF">GCM10009030_25570</name>
</gene>
<evidence type="ECO:0000256" key="1">
    <source>
        <dbReference type="ARBA" id="ARBA00022729"/>
    </source>
</evidence>
<evidence type="ECO:0000313" key="3">
    <source>
        <dbReference type="EMBL" id="GGN96850.1"/>
    </source>
</evidence>
<proteinExistence type="predicted"/>
<dbReference type="InterPro" id="IPR026371">
    <property type="entry name" value="PGF_CTERM"/>
</dbReference>
<comment type="caution">
    <text evidence="3">The sequence shown here is derived from an EMBL/GenBank/DDBJ whole genome shotgun (WGS) entry which is preliminary data.</text>
</comment>
<evidence type="ECO:0008006" key="5">
    <source>
        <dbReference type="Google" id="ProtNLM"/>
    </source>
</evidence>
<dbReference type="SUPFAM" id="SSF50998">
    <property type="entry name" value="Quinoprotein alcohol dehydrogenase-like"/>
    <property type="match status" value="1"/>
</dbReference>
<dbReference type="NCBIfam" id="TIGR04126">
    <property type="entry name" value="PGF_CTERM"/>
    <property type="match status" value="1"/>
</dbReference>
<feature type="region of interest" description="Disordered" evidence="2">
    <location>
        <begin position="363"/>
        <end position="405"/>
    </location>
</feature>
<dbReference type="GO" id="GO:0030115">
    <property type="term" value="C:S-layer"/>
    <property type="evidence" value="ECO:0007669"/>
    <property type="project" value="UniProtKB-SubCell"/>
</dbReference>
<accession>A0A830GLL9</accession>
<keyword evidence="1" id="KW-0732">Signal</keyword>
<dbReference type="RefSeq" id="WP_188998348.1">
    <property type="nucleotide sequence ID" value="NZ_BMOU01000004.1"/>
</dbReference>
<keyword evidence="4" id="KW-1185">Reference proteome</keyword>
<sequence length="428" mass="45354">MPLRRRSLLAAIALSPLAVSPADAADPGSLAVDWRTTVGDGRLLDSARVDGRTLLLTDHSDQTATLHAVDDDGTSVWSRQFDDVPSPETVTGTDDGGALAAGRTETDDRVMVARLSADGALSWRHRVPVGYHDDKLGVQPLDGDRVAVVSNDITTHAVSARIQCLDSSGTVRWDHTRDGFGATITDALDGDLVTGGYAYESAFDGWFDRIDAEGQRVWEHRWTEEYMDAAGFGPGGGVAASGIYEDDGTDAWRISYLSADGRMQREWTHNFADDDRANPRAALRLADGSAVFVGDRDDSPRVRLLRTGSAGSPDTVTLEPFDAAVAPHDLFPVDGGVLLTGDFESASDGGSWVVRIAERGADATATRTDTRTTRTGTDTEVTPYPPPPTDVTETTTGDSGPGFGPLAALAGLGAASLARLRNGEKDAD</sequence>
<dbReference type="GO" id="GO:0005886">
    <property type="term" value="C:plasma membrane"/>
    <property type="evidence" value="ECO:0007669"/>
    <property type="project" value="UniProtKB-SubCell"/>
</dbReference>
<feature type="compositionally biased region" description="Low complexity" evidence="2">
    <location>
        <begin position="363"/>
        <end position="382"/>
    </location>
</feature>
<name>A0A830GLL9_9EURY</name>
<evidence type="ECO:0000313" key="4">
    <source>
        <dbReference type="Proteomes" id="UP000605784"/>
    </source>
</evidence>
<reference evidence="3" key="1">
    <citation type="journal article" date="2014" name="Int. J. Syst. Evol. Microbiol.">
        <title>Complete genome sequence of Corynebacterium casei LMG S-19264T (=DSM 44701T), isolated from a smear-ripened cheese.</title>
        <authorList>
            <consortium name="US DOE Joint Genome Institute (JGI-PGF)"/>
            <person name="Walter F."/>
            <person name="Albersmeier A."/>
            <person name="Kalinowski J."/>
            <person name="Ruckert C."/>
        </authorList>
    </citation>
    <scope>NUCLEOTIDE SEQUENCE</scope>
    <source>
        <strain evidence="3">JCM 17820</strain>
    </source>
</reference>
<organism evidence="3 4">
    <name type="scientific">Haloarcula pellucida</name>
    <dbReference type="NCBI Taxonomy" id="1427151"/>
    <lineage>
        <taxon>Archaea</taxon>
        <taxon>Methanobacteriati</taxon>
        <taxon>Methanobacteriota</taxon>
        <taxon>Stenosarchaea group</taxon>
        <taxon>Halobacteria</taxon>
        <taxon>Halobacteriales</taxon>
        <taxon>Haloarculaceae</taxon>
        <taxon>Haloarcula</taxon>
    </lineage>
</organism>